<protein>
    <submittedName>
        <fullName evidence="1">Ubiquitin-conjugating enzyme</fullName>
    </submittedName>
</protein>
<proteinExistence type="predicted"/>
<dbReference type="Proteomes" id="UP000790709">
    <property type="component" value="Unassembled WGS sequence"/>
</dbReference>
<organism evidence="1 2">
    <name type="scientific">Leucogyrophana mollusca</name>
    <dbReference type="NCBI Taxonomy" id="85980"/>
    <lineage>
        <taxon>Eukaryota</taxon>
        <taxon>Fungi</taxon>
        <taxon>Dikarya</taxon>
        <taxon>Basidiomycota</taxon>
        <taxon>Agaricomycotina</taxon>
        <taxon>Agaricomycetes</taxon>
        <taxon>Agaricomycetidae</taxon>
        <taxon>Boletales</taxon>
        <taxon>Boletales incertae sedis</taxon>
        <taxon>Leucogyrophana</taxon>
    </lineage>
</organism>
<evidence type="ECO:0000313" key="1">
    <source>
        <dbReference type="EMBL" id="KAH7922825.1"/>
    </source>
</evidence>
<dbReference type="EMBL" id="MU266471">
    <property type="protein sequence ID" value="KAH7922825.1"/>
    <property type="molecule type" value="Genomic_DNA"/>
</dbReference>
<name>A0ACB8BAV4_9AGAM</name>
<gene>
    <name evidence="1" type="ORF">BV22DRAFT_1037087</name>
</gene>
<reference evidence="1" key="1">
    <citation type="journal article" date="2021" name="New Phytol.">
        <title>Evolutionary innovations through gain and loss of genes in the ectomycorrhizal Boletales.</title>
        <authorList>
            <person name="Wu G."/>
            <person name="Miyauchi S."/>
            <person name="Morin E."/>
            <person name="Kuo A."/>
            <person name="Drula E."/>
            <person name="Varga T."/>
            <person name="Kohler A."/>
            <person name="Feng B."/>
            <person name="Cao Y."/>
            <person name="Lipzen A."/>
            <person name="Daum C."/>
            <person name="Hundley H."/>
            <person name="Pangilinan J."/>
            <person name="Johnson J."/>
            <person name="Barry K."/>
            <person name="LaButti K."/>
            <person name="Ng V."/>
            <person name="Ahrendt S."/>
            <person name="Min B."/>
            <person name="Choi I.G."/>
            <person name="Park H."/>
            <person name="Plett J.M."/>
            <person name="Magnuson J."/>
            <person name="Spatafora J.W."/>
            <person name="Nagy L.G."/>
            <person name="Henrissat B."/>
            <person name="Grigoriev I.V."/>
            <person name="Yang Z.L."/>
            <person name="Xu J."/>
            <person name="Martin F.M."/>
        </authorList>
    </citation>
    <scope>NUCLEOTIDE SEQUENCE</scope>
    <source>
        <strain evidence="1">KUC20120723A-06</strain>
    </source>
</reference>
<keyword evidence="2" id="KW-1185">Reference proteome</keyword>
<accession>A0ACB8BAV4</accession>
<evidence type="ECO:0000313" key="2">
    <source>
        <dbReference type="Proteomes" id="UP000790709"/>
    </source>
</evidence>
<sequence>MTALRRIQKELKDITERPIDGITVEAQEDNLFIWNCSVKGASDSPYKGGTFRFKLELPNNFPFKAPSVTFQTKIYHPGINEEGHICVPILRDEWKPSVTLSTVLAVIQEKVNSPSPDDPFEPDIAALLKTDKPKFLETAKTWTKTHAAK</sequence>
<comment type="caution">
    <text evidence="1">The sequence shown here is derived from an EMBL/GenBank/DDBJ whole genome shotgun (WGS) entry which is preliminary data.</text>
</comment>